<sequence length="413" mass="46564">MSEAPRPSESRPTDWLDNVENIRPSRTGLSAAAVIAAGNANNEAAITIEAAQAKFTEAFAIADTTKDPLEMMMIYFRWFKDNFPAYRADVLQPMLYQVVTSYGTLPRYKNDDRIMKLWLQMADNFPERGFAVMELAFSRGSCRGIAKFFIAWARMYEYADQYSRSKDILNLGIESHATPLPDLHDALDALEVRQMVRIAQRDAAGLEDDDDEEIEHDADGGRQAFAGITIIHEGERRFRAPVNRGTSFSETPRFPIPMPLNATPAASHGNGFTPYADEMTTPAMSRRTAIPRNQPAPSNDNDDFEIFSEETEGATPRLEEDPDYMSIFGFHYMKERPKMRIFDAENLVPRKQLGENGIISKMPKPDEDLPSFEVYVETVKPKLKFAVRKTIAMGLSTEENMLKIIEGKMAATC</sequence>
<dbReference type="GO" id="GO:0007094">
    <property type="term" value="P:mitotic spindle assembly checkpoint signaling"/>
    <property type="evidence" value="ECO:0007669"/>
    <property type="project" value="InterPro"/>
</dbReference>
<reference evidence="2" key="1">
    <citation type="journal article" date="2013" name="Genetics">
        <title>The draft genome and transcriptome of Panagrellus redivivus are shaped by the harsh demands of a free-living lifestyle.</title>
        <authorList>
            <person name="Srinivasan J."/>
            <person name="Dillman A.R."/>
            <person name="Macchietto M.G."/>
            <person name="Heikkinen L."/>
            <person name="Lakso M."/>
            <person name="Fracchia K.M."/>
            <person name="Antoshechkin I."/>
            <person name="Mortazavi A."/>
            <person name="Wong G."/>
            <person name="Sternberg P.W."/>
        </authorList>
    </citation>
    <scope>NUCLEOTIDE SEQUENCE [LARGE SCALE GENOMIC DNA]</scope>
    <source>
        <strain evidence="2">MT8872</strain>
    </source>
</reference>
<dbReference type="PANTHER" id="PTHR14030">
    <property type="entry name" value="MITOTIC CHECKPOINT SERINE/THREONINE-PROTEIN KINASE BUB1"/>
    <property type="match status" value="1"/>
</dbReference>
<keyword evidence="2" id="KW-1185">Reference proteome</keyword>
<dbReference type="SMART" id="SM00777">
    <property type="entry name" value="Mad3_BUB1_I"/>
    <property type="match status" value="1"/>
</dbReference>
<name>A0A7E4UUI4_PANRE</name>
<evidence type="ECO:0000259" key="1">
    <source>
        <dbReference type="PROSITE" id="PS51489"/>
    </source>
</evidence>
<protein>
    <submittedName>
        <fullName evidence="3">BUB1 N-terminal domain-containing protein</fullName>
    </submittedName>
</protein>
<dbReference type="GO" id="GO:0051754">
    <property type="term" value="P:meiotic sister chromatid cohesion, centromeric"/>
    <property type="evidence" value="ECO:0007669"/>
    <property type="project" value="TreeGrafter"/>
</dbReference>
<accession>A0A7E4UUI4</accession>
<evidence type="ECO:0000313" key="3">
    <source>
        <dbReference type="WBParaSite" id="Pan_g13009.t1"/>
    </source>
</evidence>
<dbReference type="InterPro" id="IPR015661">
    <property type="entry name" value="Bub1/Mad3"/>
</dbReference>
<dbReference type="PROSITE" id="PS51489">
    <property type="entry name" value="BUB1_N"/>
    <property type="match status" value="1"/>
</dbReference>
<dbReference type="WBParaSite" id="Pan_g13009.t1">
    <property type="protein sequence ID" value="Pan_g13009.t1"/>
    <property type="gene ID" value="Pan_g13009"/>
</dbReference>
<dbReference type="PANTHER" id="PTHR14030:SF28">
    <property type="entry name" value="BUB1 N-TERMINAL DOMAIN-CONTAINING PROTEIN"/>
    <property type="match status" value="1"/>
</dbReference>
<reference evidence="3" key="2">
    <citation type="submission" date="2020-10" db="UniProtKB">
        <authorList>
            <consortium name="WormBaseParasite"/>
        </authorList>
    </citation>
    <scope>IDENTIFICATION</scope>
</reference>
<dbReference type="Gene3D" id="1.25.40.430">
    <property type="match status" value="1"/>
</dbReference>
<dbReference type="Pfam" id="PF08311">
    <property type="entry name" value="Mad3_BUB1_I"/>
    <property type="match status" value="1"/>
</dbReference>
<evidence type="ECO:0000313" key="2">
    <source>
        <dbReference type="Proteomes" id="UP000492821"/>
    </source>
</evidence>
<dbReference type="GO" id="GO:0004672">
    <property type="term" value="F:protein kinase activity"/>
    <property type="evidence" value="ECO:0007669"/>
    <property type="project" value="TreeGrafter"/>
</dbReference>
<proteinExistence type="predicted"/>
<dbReference type="Proteomes" id="UP000492821">
    <property type="component" value="Unassembled WGS sequence"/>
</dbReference>
<feature type="domain" description="BUB1 N-terminal" evidence="1">
    <location>
        <begin position="55"/>
        <end position="215"/>
    </location>
</feature>
<dbReference type="GO" id="GO:0005634">
    <property type="term" value="C:nucleus"/>
    <property type="evidence" value="ECO:0007669"/>
    <property type="project" value="TreeGrafter"/>
</dbReference>
<dbReference type="InterPro" id="IPR013212">
    <property type="entry name" value="Mad3/Bub1_I"/>
</dbReference>
<organism evidence="2 3">
    <name type="scientific">Panagrellus redivivus</name>
    <name type="common">Microworm</name>
    <dbReference type="NCBI Taxonomy" id="6233"/>
    <lineage>
        <taxon>Eukaryota</taxon>
        <taxon>Metazoa</taxon>
        <taxon>Ecdysozoa</taxon>
        <taxon>Nematoda</taxon>
        <taxon>Chromadorea</taxon>
        <taxon>Rhabditida</taxon>
        <taxon>Tylenchina</taxon>
        <taxon>Panagrolaimomorpha</taxon>
        <taxon>Panagrolaimoidea</taxon>
        <taxon>Panagrolaimidae</taxon>
        <taxon>Panagrellus</taxon>
    </lineage>
</organism>
<dbReference type="AlphaFoldDB" id="A0A7E4UUI4"/>